<dbReference type="SUPFAM" id="SSF52172">
    <property type="entry name" value="CheY-like"/>
    <property type="match status" value="1"/>
</dbReference>
<keyword evidence="1" id="KW-0597">Phosphoprotein</keyword>
<dbReference type="SUPFAM" id="SSF46894">
    <property type="entry name" value="C-terminal effector domain of the bipartite response regulators"/>
    <property type="match status" value="1"/>
</dbReference>
<comment type="caution">
    <text evidence="5">Lacks conserved residue(s) required for the propagation of feature annotation.</text>
</comment>
<dbReference type="InterPro" id="IPR039420">
    <property type="entry name" value="WalR-like"/>
</dbReference>
<evidence type="ECO:0000259" key="8">
    <source>
        <dbReference type="PROSITE" id="PS51755"/>
    </source>
</evidence>
<keyword evidence="4" id="KW-0804">Transcription</keyword>
<dbReference type="Pfam" id="PF00072">
    <property type="entry name" value="Response_reg"/>
    <property type="match status" value="1"/>
</dbReference>
<dbReference type="InterPro" id="IPR001867">
    <property type="entry name" value="OmpR/PhoB-type_DNA-bd"/>
</dbReference>
<comment type="caution">
    <text evidence="9">The sequence shown here is derived from an EMBL/GenBank/DDBJ whole genome shotgun (WGS) entry which is preliminary data.</text>
</comment>
<dbReference type="PANTHER" id="PTHR48111:SF4">
    <property type="entry name" value="DNA-BINDING DUAL TRANSCRIPTIONAL REGULATOR OMPR"/>
    <property type="match status" value="1"/>
</dbReference>
<evidence type="ECO:0000259" key="7">
    <source>
        <dbReference type="PROSITE" id="PS50110"/>
    </source>
</evidence>
<evidence type="ECO:0000256" key="2">
    <source>
        <dbReference type="ARBA" id="ARBA00023015"/>
    </source>
</evidence>
<evidence type="ECO:0000256" key="3">
    <source>
        <dbReference type="ARBA" id="ARBA00023125"/>
    </source>
</evidence>
<protein>
    <recommendedName>
        <fullName evidence="11">Response regulator transcription factor</fullName>
    </recommendedName>
</protein>
<keyword evidence="3 6" id="KW-0238">DNA-binding</keyword>
<sequence>MREIGDVPIIMLSALGGERDRVAGLRLGADDFVGKPFSPRELVARVDSVLRRSGPAPAASRVLADGNLTVDTDRHVTTLADHAVALTVREFALLRFLVGNPGIAFTREDLLKQVWGWTVGDRSTVTVHVRRLREKIEVDPTRPTRLLTIWGIGYLWEAQG</sequence>
<gene>
    <name evidence="9" type="ORF">GCM10009844_43520</name>
</gene>
<evidence type="ECO:0008006" key="11">
    <source>
        <dbReference type="Google" id="ProtNLM"/>
    </source>
</evidence>
<evidence type="ECO:0000256" key="1">
    <source>
        <dbReference type="ARBA" id="ARBA00022553"/>
    </source>
</evidence>
<evidence type="ECO:0000256" key="4">
    <source>
        <dbReference type="ARBA" id="ARBA00023163"/>
    </source>
</evidence>
<evidence type="ECO:0000313" key="9">
    <source>
        <dbReference type="EMBL" id="GAA2155857.1"/>
    </source>
</evidence>
<evidence type="ECO:0000256" key="5">
    <source>
        <dbReference type="PROSITE-ProRule" id="PRU00169"/>
    </source>
</evidence>
<dbReference type="InterPro" id="IPR011006">
    <property type="entry name" value="CheY-like_superfamily"/>
</dbReference>
<dbReference type="SMART" id="SM00862">
    <property type="entry name" value="Trans_reg_C"/>
    <property type="match status" value="1"/>
</dbReference>
<feature type="domain" description="OmpR/PhoB-type" evidence="8">
    <location>
        <begin position="60"/>
        <end position="158"/>
    </location>
</feature>
<dbReference type="InterPro" id="IPR036388">
    <property type="entry name" value="WH-like_DNA-bd_sf"/>
</dbReference>
<proteinExistence type="predicted"/>
<dbReference type="PROSITE" id="PS50110">
    <property type="entry name" value="RESPONSE_REGULATORY"/>
    <property type="match status" value="1"/>
</dbReference>
<dbReference type="EMBL" id="BAAAQR010000018">
    <property type="protein sequence ID" value="GAA2155857.1"/>
    <property type="molecule type" value="Genomic_DNA"/>
</dbReference>
<accession>A0ABP5LXF4</accession>
<dbReference type="Proteomes" id="UP001501771">
    <property type="component" value="Unassembled WGS sequence"/>
</dbReference>
<dbReference type="PANTHER" id="PTHR48111">
    <property type="entry name" value="REGULATOR OF RPOS"/>
    <property type="match status" value="1"/>
</dbReference>
<dbReference type="PROSITE" id="PS51755">
    <property type="entry name" value="OMPR_PHOB"/>
    <property type="match status" value="1"/>
</dbReference>
<reference evidence="10" key="1">
    <citation type="journal article" date="2019" name="Int. J. Syst. Evol. Microbiol.">
        <title>The Global Catalogue of Microorganisms (GCM) 10K type strain sequencing project: providing services to taxonomists for standard genome sequencing and annotation.</title>
        <authorList>
            <consortium name="The Broad Institute Genomics Platform"/>
            <consortium name="The Broad Institute Genome Sequencing Center for Infectious Disease"/>
            <person name="Wu L."/>
            <person name="Ma J."/>
        </authorList>
    </citation>
    <scope>NUCLEOTIDE SEQUENCE [LARGE SCALE GENOMIC DNA]</scope>
    <source>
        <strain evidence="10">JCM 16022</strain>
    </source>
</reference>
<keyword evidence="10" id="KW-1185">Reference proteome</keyword>
<name>A0ABP5LXF4_9ACTN</name>
<organism evidence="9 10">
    <name type="scientific">Nocardioides koreensis</name>
    <dbReference type="NCBI Taxonomy" id="433651"/>
    <lineage>
        <taxon>Bacteria</taxon>
        <taxon>Bacillati</taxon>
        <taxon>Actinomycetota</taxon>
        <taxon>Actinomycetes</taxon>
        <taxon>Propionibacteriales</taxon>
        <taxon>Nocardioidaceae</taxon>
        <taxon>Nocardioides</taxon>
    </lineage>
</organism>
<evidence type="ECO:0000256" key="6">
    <source>
        <dbReference type="PROSITE-ProRule" id="PRU01091"/>
    </source>
</evidence>
<keyword evidence="2" id="KW-0805">Transcription regulation</keyword>
<dbReference type="Pfam" id="PF00486">
    <property type="entry name" value="Trans_reg_C"/>
    <property type="match status" value="1"/>
</dbReference>
<dbReference type="CDD" id="cd00383">
    <property type="entry name" value="trans_reg_C"/>
    <property type="match status" value="1"/>
</dbReference>
<dbReference type="InterPro" id="IPR016032">
    <property type="entry name" value="Sig_transdc_resp-reg_C-effctor"/>
</dbReference>
<feature type="domain" description="Response regulatory" evidence="7">
    <location>
        <begin position="1"/>
        <end position="50"/>
    </location>
</feature>
<dbReference type="Gene3D" id="6.10.250.690">
    <property type="match status" value="1"/>
</dbReference>
<dbReference type="InterPro" id="IPR001789">
    <property type="entry name" value="Sig_transdc_resp-reg_receiver"/>
</dbReference>
<feature type="DNA-binding region" description="OmpR/PhoB-type" evidence="6">
    <location>
        <begin position="60"/>
        <end position="158"/>
    </location>
</feature>
<evidence type="ECO:0000313" key="10">
    <source>
        <dbReference type="Proteomes" id="UP001501771"/>
    </source>
</evidence>
<dbReference type="Gene3D" id="1.10.10.10">
    <property type="entry name" value="Winged helix-like DNA-binding domain superfamily/Winged helix DNA-binding domain"/>
    <property type="match status" value="1"/>
</dbReference>